<dbReference type="GO" id="GO:0016787">
    <property type="term" value="F:hydrolase activity"/>
    <property type="evidence" value="ECO:0007669"/>
    <property type="project" value="UniProtKB-KW"/>
</dbReference>
<organism evidence="3">
    <name type="scientific">freshwater metagenome</name>
    <dbReference type="NCBI Taxonomy" id="449393"/>
    <lineage>
        <taxon>unclassified sequences</taxon>
        <taxon>metagenomes</taxon>
        <taxon>ecological metagenomes</taxon>
    </lineage>
</organism>
<gene>
    <name evidence="3" type="ORF">UFOPK2328_00581</name>
</gene>
<dbReference type="AlphaFoldDB" id="A0A6J6MCT8"/>
<keyword evidence="1" id="KW-0378">Hydrolase</keyword>
<proteinExistence type="predicted"/>
<evidence type="ECO:0000313" key="3">
    <source>
        <dbReference type="EMBL" id="CAB4671632.1"/>
    </source>
</evidence>
<sequence>MASNSSEHLVRYNGSLSVPSDVRAEIAVLKGTVSVFLMTDEKRQPYYLWQREVLTELADALLASNGKHLDHYCQSVWKTSSTDSQKYRVVVDQVASLTDVSALNLHAELIGK</sequence>
<dbReference type="Gene3D" id="1.10.3210.10">
    <property type="entry name" value="Hypothetical protein af1432"/>
    <property type="match status" value="1"/>
</dbReference>
<evidence type="ECO:0000256" key="1">
    <source>
        <dbReference type="ARBA" id="ARBA00022801"/>
    </source>
</evidence>
<accession>A0A6J6MCT8</accession>
<protein>
    <submittedName>
        <fullName evidence="3">Unannotated protein</fullName>
    </submittedName>
</protein>
<dbReference type="InterPro" id="IPR026875">
    <property type="entry name" value="PHydrolase_assoc_dom"/>
</dbReference>
<evidence type="ECO:0000259" key="2">
    <source>
        <dbReference type="Pfam" id="PF13286"/>
    </source>
</evidence>
<dbReference type="EMBL" id="CAEZWX010000072">
    <property type="protein sequence ID" value="CAB4671632.1"/>
    <property type="molecule type" value="Genomic_DNA"/>
</dbReference>
<feature type="domain" description="Phosphohydrolase-associated" evidence="2">
    <location>
        <begin position="17"/>
        <end position="107"/>
    </location>
</feature>
<reference evidence="3" key="1">
    <citation type="submission" date="2020-05" db="EMBL/GenBank/DDBJ databases">
        <authorList>
            <person name="Chiriac C."/>
            <person name="Salcher M."/>
            <person name="Ghai R."/>
            <person name="Kavagutti S V."/>
        </authorList>
    </citation>
    <scope>NUCLEOTIDE SEQUENCE</scope>
</reference>
<dbReference type="Pfam" id="PF13286">
    <property type="entry name" value="HD_assoc"/>
    <property type="match status" value="1"/>
</dbReference>
<name>A0A6J6MCT8_9ZZZZ</name>